<dbReference type="AlphaFoldDB" id="A0A4R3LW01"/>
<evidence type="ECO:0000313" key="1">
    <source>
        <dbReference type="EMBL" id="TCT04791.1"/>
    </source>
</evidence>
<reference evidence="1 2" key="1">
    <citation type="submission" date="2019-03" db="EMBL/GenBank/DDBJ databases">
        <title>Genomic Encyclopedia of Type Strains, Phase IV (KMG-IV): sequencing the most valuable type-strain genomes for metagenomic binning, comparative biology and taxonomic classification.</title>
        <authorList>
            <person name="Goeker M."/>
        </authorList>
    </citation>
    <scope>NUCLEOTIDE SEQUENCE [LARGE SCALE GENOMIC DNA]</scope>
    <source>
        <strain evidence="1 2">DSM 24591</strain>
    </source>
</reference>
<organism evidence="1 2">
    <name type="scientific">Paralcaligenes ureilyticus</name>
    <dbReference type="NCBI Taxonomy" id="627131"/>
    <lineage>
        <taxon>Bacteria</taxon>
        <taxon>Pseudomonadati</taxon>
        <taxon>Pseudomonadota</taxon>
        <taxon>Betaproteobacteria</taxon>
        <taxon>Burkholderiales</taxon>
        <taxon>Alcaligenaceae</taxon>
        <taxon>Paralcaligenes</taxon>
    </lineage>
</organism>
<keyword evidence="2" id="KW-1185">Reference proteome</keyword>
<proteinExistence type="predicted"/>
<name>A0A4R3LW01_9BURK</name>
<comment type="caution">
    <text evidence="1">The sequence shown here is derived from an EMBL/GenBank/DDBJ whole genome shotgun (WGS) entry which is preliminary data.</text>
</comment>
<sequence length="192" mass="20320">MLTSSGPGVARTACVKRLDWGGAQTRRANSPPGCSQASCSNSAPLASPIQALDAADSSSPPAWAAVAASNLYIEENPAQSIHAVSVGRHVCLVTTPIFSQWHPQGVPLQNIPAEYVVAALVAANSSCQNHCAKITGSQDASVRLSGATTLRTRPIKSGEHRIRRFISSYPIGPYRNGRASCTPNQKVYFSYE</sequence>
<dbReference type="Proteomes" id="UP000295525">
    <property type="component" value="Unassembled WGS sequence"/>
</dbReference>
<evidence type="ECO:0000313" key="2">
    <source>
        <dbReference type="Proteomes" id="UP000295525"/>
    </source>
</evidence>
<accession>A0A4R3LW01</accession>
<protein>
    <submittedName>
        <fullName evidence="1">Uncharacterized protein</fullName>
    </submittedName>
</protein>
<dbReference type="EMBL" id="SMAJ01000011">
    <property type="protein sequence ID" value="TCT04791.1"/>
    <property type="molecule type" value="Genomic_DNA"/>
</dbReference>
<gene>
    <name evidence="1" type="ORF">EDC26_1116</name>
</gene>